<organism evidence="1 2">
    <name type="scientific">Acidipropionibacterium acidipropionici (strain ATCC 4875 / DSM 20272 / JCM 6432 / NBRC 12425 / NCIMB 8070 / 4)</name>
    <name type="common">Propionibacterium acidipropionici</name>
    <dbReference type="NCBI Taxonomy" id="1171373"/>
    <lineage>
        <taxon>Bacteria</taxon>
        <taxon>Bacillati</taxon>
        <taxon>Actinomycetota</taxon>
        <taxon>Actinomycetes</taxon>
        <taxon>Propionibacteriales</taxon>
        <taxon>Propionibacteriaceae</taxon>
        <taxon>Acidipropionibacterium</taxon>
    </lineage>
</organism>
<name>K7RTI0_ACIA4</name>
<dbReference type="AlphaFoldDB" id="K7RTI0"/>
<dbReference type="Proteomes" id="UP000000214">
    <property type="component" value="Chromosome"/>
</dbReference>
<reference evidence="1 2" key="1">
    <citation type="journal article" date="2012" name="BMC Genomics">
        <title>The genome sequence of Propionibacterium acidipropionici provides insights into its biotechnological and industrial potential.</title>
        <authorList>
            <person name="Parizzi L.P."/>
            <person name="Grassi M.C."/>
            <person name="Llerena L.A."/>
            <person name="Carazzolle M.F."/>
            <person name="Queiroz V.L."/>
            <person name="Lunardi I."/>
            <person name="Zeidler A.F."/>
            <person name="Teixeira P.J."/>
            <person name="Mieczkowski P."/>
            <person name="Rincones J."/>
            <person name="Pereira G.A."/>
        </authorList>
    </citation>
    <scope>NUCLEOTIDE SEQUENCE [LARGE SCALE GENOMIC DNA]</scope>
    <source>
        <strain evidence="2">ATCC 4875 / DSM 20272 / JCM 6432 / NBRC 12425 / NCIMB 8070</strain>
    </source>
</reference>
<dbReference type="HOGENOM" id="CLU_3315058_0_0_11"/>
<proteinExistence type="predicted"/>
<dbReference type="EMBL" id="CP003493">
    <property type="protein sequence ID" value="AFV88208.1"/>
    <property type="molecule type" value="Genomic_DNA"/>
</dbReference>
<evidence type="ECO:0000313" key="2">
    <source>
        <dbReference type="Proteomes" id="UP000000214"/>
    </source>
</evidence>
<dbReference type="KEGG" id="pbo:PACID_03600"/>
<accession>K7RTI0</accession>
<evidence type="ECO:0000313" key="1">
    <source>
        <dbReference type="EMBL" id="AFV88208.1"/>
    </source>
</evidence>
<gene>
    <name evidence="1" type="ordered locus">PACID_03600</name>
</gene>
<protein>
    <submittedName>
        <fullName evidence="1">Uncharacterized protein</fullName>
    </submittedName>
</protein>
<sequence length="39" mass="4337">MAVNFSPMPAIFKGAPDFSEDSSRTTTWWMVIDSQATRG</sequence>